<proteinExistence type="predicted"/>
<keyword evidence="1" id="KW-0472">Membrane</keyword>
<keyword evidence="3" id="KW-1185">Reference proteome</keyword>
<evidence type="ECO:0000256" key="1">
    <source>
        <dbReference type="SAM" id="Phobius"/>
    </source>
</evidence>
<evidence type="ECO:0000313" key="2">
    <source>
        <dbReference type="EMBL" id="CAJ0587088.1"/>
    </source>
</evidence>
<gene>
    <name evidence="2" type="ORF">MSPICULIGERA_LOCUS25068</name>
</gene>
<protein>
    <submittedName>
        <fullName evidence="2">Uncharacterized protein</fullName>
    </submittedName>
</protein>
<dbReference type="Pfam" id="PF10318">
    <property type="entry name" value="7TM_GPCR_Srh"/>
    <property type="match status" value="1"/>
</dbReference>
<feature type="transmembrane region" description="Helical" evidence="1">
    <location>
        <begin position="110"/>
        <end position="133"/>
    </location>
</feature>
<keyword evidence="1" id="KW-1133">Transmembrane helix</keyword>
<reference evidence="2" key="1">
    <citation type="submission" date="2023-06" db="EMBL/GenBank/DDBJ databases">
        <authorList>
            <person name="Delattre M."/>
        </authorList>
    </citation>
    <scope>NUCLEOTIDE SEQUENCE</scope>
    <source>
        <strain evidence="2">AF72</strain>
    </source>
</reference>
<accession>A0AA36GG89</accession>
<dbReference type="Proteomes" id="UP001177023">
    <property type="component" value="Unassembled WGS sequence"/>
</dbReference>
<dbReference type="InterPro" id="IPR019422">
    <property type="entry name" value="7TM_GPCR_serpentine_rcpt_Srh"/>
</dbReference>
<dbReference type="AlphaFoldDB" id="A0AA36GG89"/>
<organism evidence="2 3">
    <name type="scientific">Mesorhabditis spiculigera</name>
    <dbReference type="NCBI Taxonomy" id="96644"/>
    <lineage>
        <taxon>Eukaryota</taxon>
        <taxon>Metazoa</taxon>
        <taxon>Ecdysozoa</taxon>
        <taxon>Nematoda</taxon>
        <taxon>Chromadorea</taxon>
        <taxon>Rhabditida</taxon>
        <taxon>Rhabditina</taxon>
        <taxon>Rhabditomorpha</taxon>
        <taxon>Rhabditoidea</taxon>
        <taxon>Rhabditidae</taxon>
        <taxon>Mesorhabditinae</taxon>
        <taxon>Mesorhabditis</taxon>
    </lineage>
</organism>
<feature type="transmembrane region" description="Helical" evidence="1">
    <location>
        <begin position="58"/>
        <end position="79"/>
    </location>
</feature>
<dbReference type="EMBL" id="CATQJA010002709">
    <property type="protein sequence ID" value="CAJ0587088.1"/>
    <property type="molecule type" value="Genomic_DNA"/>
</dbReference>
<feature type="transmembrane region" description="Helical" evidence="1">
    <location>
        <begin position="139"/>
        <end position="160"/>
    </location>
</feature>
<keyword evidence="1" id="KW-0812">Transmembrane</keyword>
<evidence type="ECO:0000313" key="3">
    <source>
        <dbReference type="Proteomes" id="UP001177023"/>
    </source>
</evidence>
<comment type="caution">
    <text evidence="2">The sequence shown here is derived from an EMBL/GenBank/DDBJ whole genome shotgun (WGS) entry which is preliminary data.</text>
</comment>
<sequence length="211" mass="24241">MLAYFSLPVLLLTTDDLFEDQDEQKRLLIENYPIYKPVALVQTSLVFYLPVFHQFAKFLMVTATVYGTYLWLQVGFTWSSMRQVRALLKYAADDMDPGMKLIAKGMKVRLAVFMMTLVKPAIFVAFIIFLHIWNANELVNSAWVLISMHGLIHTIGLCYVESNYRRAILTFIARLCRRPRRGPKPPLDGVRYQTNEEPVSLGTSQVTILEA</sequence>
<feature type="non-terminal residue" evidence="2">
    <location>
        <position position="1"/>
    </location>
</feature>
<name>A0AA36GG89_9BILA</name>